<evidence type="ECO:0000313" key="3">
    <source>
        <dbReference type="Proteomes" id="UP000054498"/>
    </source>
</evidence>
<dbReference type="Proteomes" id="UP000054498">
    <property type="component" value="Unassembled WGS sequence"/>
</dbReference>
<evidence type="ECO:0000256" key="1">
    <source>
        <dbReference type="SAM" id="SignalP"/>
    </source>
</evidence>
<dbReference type="EMBL" id="KK103097">
    <property type="protein sequence ID" value="KIY96241.1"/>
    <property type="molecule type" value="Genomic_DNA"/>
</dbReference>
<keyword evidence="3" id="KW-1185">Reference proteome</keyword>
<gene>
    <name evidence="2" type="ORF">MNEG_11721</name>
</gene>
<organism evidence="2 3">
    <name type="scientific">Monoraphidium neglectum</name>
    <dbReference type="NCBI Taxonomy" id="145388"/>
    <lineage>
        <taxon>Eukaryota</taxon>
        <taxon>Viridiplantae</taxon>
        <taxon>Chlorophyta</taxon>
        <taxon>core chlorophytes</taxon>
        <taxon>Chlorophyceae</taxon>
        <taxon>CS clade</taxon>
        <taxon>Sphaeropleales</taxon>
        <taxon>Selenastraceae</taxon>
        <taxon>Monoraphidium</taxon>
    </lineage>
</organism>
<feature type="signal peptide" evidence="1">
    <location>
        <begin position="1"/>
        <end position="21"/>
    </location>
</feature>
<keyword evidence="1" id="KW-0732">Signal</keyword>
<protein>
    <submittedName>
        <fullName evidence="2">Uncharacterized protein</fullName>
    </submittedName>
</protein>
<dbReference type="GeneID" id="25729012"/>
<dbReference type="KEGG" id="mng:MNEG_11721"/>
<reference evidence="2 3" key="1">
    <citation type="journal article" date="2013" name="BMC Genomics">
        <title>Reconstruction of the lipid metabolism for the microalga Monoraphidium neglectum from its genome sequence reveals characteristics suitable for biofuel production.</title>
        <authorList>
            <person name="Bogen C."/>
            <person name="Al-Dilaimi A."/>
            <person name="Albersmeier A."/>
            <person name="Wichmann J."/>
            <person name="Grundmann M."/>
            <person name="Rupp O."/>
            <person name="Lauersen K.J."/>
            <person name="Blifernez-Klassen O."/>
            <person name="Kalinowski J."/>
            <person name="Goesmann A."/>
            <person name="Mussgnug J.H."/>
            <person name="Kruse O."/>
        </authorList>
    </citation>
    <scope>NUCLEOTIDE SEQUENCE [LARGE SCALE GENOMIC DNA]</scope>
    <source>
        <strain evidence="2 3">SAG 48.87</strain>
    </source>
</reference>
<sequence length="147" mass="16124">MDHRATVVLLVLLMALAYVAGDPCVCDGSFGTSPWENKVSQTRAENGKPFIDAKVFPLHNATAKWDMRGMKAAIAKGANVNQRATEDGLTPLQIALLTNSLDTWHPYTEEVYQAVKILLDAKADPNIPYSPEAHRMHDVSPAPLHYA</sequence>
<dbReference type="InterPro" id="IPR036770">
    <property type="entry name" value="Ankyrin_rpt-contain_sf"/>
</dbReference>
<name>A0A0D2M4N5_9CHLO</name>
<accession>A0A0D2M4N5</accession>
<dbReference type="RefSeq" id="XP_013895261.1">
    <property type="nucleotide sequence ID" value="XM_014039807.1"/>
</dbReference>
<proteinExistence type="predicted"/>
<dbReference type="AlphaFoldDB" id="A0A0D2M4N5"/>
<dbReference type="SUPFAM" id="SSF48403">
    <property type="entry name" value="Ankyrin repeat"/>
    <property type="match status" value="1"/>
</dbReference>
<feature type="chain" id="PRO_5002264425" evidence="1">
    <location>
        <begin position="22"/>
        <end position="147"/>
    </location>
</feature>
<evidence type="ECO:0000313" key="2">
    <source>
        <dbReference type="EMBL" id="KIY96241.1"/>
    </source>
</evidence>
<dbReference type="Gene3D" id="1.25.40.20">
    <property type="entry name" value="Ankyrin repeat-containing domain"/>
    <property type="match status" value="1"/>
</dbReference>